<dbReference type="PANTHER" id="PTHR10344">
    <property type="entry name" value="THYMIDYLATE KINASE"/>
    <property type="match status" value="1"/>
</dbReference>
<evidence type="ECO:0000256" key="4">
    <source>
        <dbReference type="ARBA" id="ARBA00022679"/>
    </source>
</evidence>
<dbReference type="CDD" id="cd01672">
    <property type="entry name" value="TMPK"/>
    <property type="match status" value="1"/>
</dbReference>
<sequence length="212" mass="23882">MMKGLFISIEGMDGAGKTTQVDLMKTFLEKKGYQVLVTREPGGTVIGEKIRKVTLDPAHQEMSYITEALLYSASRAQLVNQVIKPALERGEIVICDRFVDSSLVYQGKARGLGYKAVKEINDFATQGLEPCLTIMFNIAPEVSLKRINARGKEDRLEQEKLAFHQQVHAAYQDLVKLYPQRIKEIDAGRPIEVIQQEIEGILIKLIQEGEYK</sequence>
<keyword evidence="8 10" id="KW-0067">ATP-binding</keyword>
<dbReference type="InterPro" id="IPR018095">
    <property type="entry name" value="Thymidylate_kin_CS"/>
</dbReference>
<evidence type="ECO:0000313" key="12">
    <source>
        <dbReference type="EMBL" id="MBM7614737.1"/>
    </source>
</evidence>
<feature type="domain" description="Thymidylate kinase-like" evidence="11">
    <location>
        <begin position="9"/>
        <end position="198"/>
    </location>
</feature>
<dbReference type="GO" id="GO:0004798">
    <property type="term" value="F:dTMP kinase activity"/>
    <property type="evidence" value="ECO:0007669"/>
    <property type="project" value="UniProtKB-EC"/>
</dbReference>
<dbReference type="Gene3D" id="3.40.50.300">
    <property type="entry name" value="P-loop containing nucleotide triphosphate hydrolases"/>
    <property type="match status" value="1"/>
</dbReference>
<evidence type="ECO:0000313" key="13">
    <source>
        <dbReference type="Proteomes" id="UP001314796"/>
    </source>
</evidence>
<dbReference type="PANTHER" id="PTHR10344:SF4">
    <property type="entry name" value="UMP-CMP KINASE 2, MITOCHONDRIAL"/>
    <property type="match status" value="1"/>
</dbReference>
<comment type="function">
    <text evidence="10">Phosphorylation of dTMP to form dTDP in both de novo and salvage pathways of dTTP synthesis.</text>
</comment>
<keyword evidence="6 10" id="KW-0547">Nucleotide-binding</keyword>
<dbReference type="InterPro" id="IPR039430">
    <property type="entry name" value="Thymidylate_kin-like_dom"/>
</dbReference>
<accession>A0ABS2NP78</accession>
<keyword evidence="5 10" id="KW-0545">Nucleotide biosynthesis</keyword>
<evidence type="ECO:0000256" key="1">
    <source>
        <dbReference type="ARBA" id="ARBA00009776"/>
    </source>
</evidence>
<evidence type="ECO:0000256" key="6">
    <source>
        <dbReference type="ARBA" id="ARBA00022741"/>
    </source>
</evidence>
<evidence type="ECO:0000256" key="10">
    <source>
        <dbReference type="HAMAP-Rule" id="MF_00165"/>
    </source>
</evidence>
<keyword evidence="13" id="KW-1185">Reference proteome</keyword>
<feature type="binding site" evidence="10">
    <location>
        <begin position="11"/>
        <end position="18"/>
    </location>
    <ligand>
        <name>ATP</name>
        <dbReference type="ChEBI" id="CHEBI:30616"/>
    </ligand>
</feature>
<dbReference type="EMBL" id="JAFBEE010000006">
    <property type="protein sequence ID" value="MBM7614737.1"/>
    <property type="molecule type" value="Genomic_DNA"/>
</dbReference>
<evidence type="ECO:0000256" key="2">
    <source>
        <dbReference type="ARBA" id="ARBA00012980"/>
    </source>
</evidence>
<proteinExistence type="inferred from homology"/>
<organism evidence="12 13">
    <name type="scientific">Alkaliphilus hydrothermalis</name>
    <dbReference type="NCBI Taxonomy" id="1482730"/>
    <lineage>
        <taxon>Bacteria</taxon>
        <taxon>Bacillati</taxon>
        <taxon>Bacillota</taxon>
        <taxon>Clostridia</taxon>
        <taxon>Peptostreptococcales</taxon>
        <taxon>Natronincolaceae</taxon>
        <taxon>Alkaliphilus</taxon>
    </lineage>
</organism>
<name>A0ABS2NP78_9FIRM</name>
<dbReference type="HAMAP" id="MF_00165">
    <property type="entry name" value="Thymidylate_kinase"/>
    <property type="match status" value="1"/>
</dbReference>
<dbReference type="InterPro" id="IPR018094">
    <property type="entry name" value="Thymidylate_kinase"/>
</dbReference>
<reference evidence="12 13" key="1">
    <citation type="submission" date="2021-01" db="EMBL/GenBank/DDBJ databases">
        <title>Genomic Encyclopedia of Type Strains, Phase IV (KMG-IV): sequencing the most valuable type-strain genomes for metagenomic binning, comparative biology and taxonomic classification.</title>
        <authorList>
            <person name="Goeker M."/>
        </authorList>
    </citation>
    <scope>NUCLEOTIDE SEQUENCE [LARGE SCALE GENOMIC DNA]</scope>
    <source>
        <strain evidence="12 13">DSM 25890</strain>
    </source>
</reference>
<evidence type="ECO:0000256" key="9">
    <source>
        <dbReference type="ARBA" id="ARBA00048743"/>
    </source>
</evidence>
<evidence type="ECO:0000259" key="11">
    <source>
        <dbReference type="Pfam" id="PF02223"/>
    </source>
</evidence>
<evidence type="ECO:0000256" key="8">
    <source>
        <dbReference type="ARBA" id="ARBA00022840"/>
    </source>
</evidence>
<comment type="catalytic activity">
    <reaction evidence="9 10">
        <text>dTMP + ATP = dTDP + ADP</text>
        <dbReference type="Rhea" id="RHEA:13517"/>
        <dbReference type="ChEBI" id="CHEBI:30616"/>
        <dbReference type="ChEBI" id="CHEBI:58369"/>
        <dbReference type="ChEBI" id="CHEBI:63528"/>
        <dbReference type="ChEBI" id="CHEBI:456216"/>
        <dbReference type="EC" id="2.7.4.9"/>
    </reaction>
</comment>
<dbReference type="NCBIfam" id="TIGR00041">
    <property type="entry name" value="DTMP_kinase"/>
    <property type="match status" value="1"/>
</dbReference>
<dbReference type="PROSITE" id="PS01331">
    <property type="entry name" value="THYMIDYLATE_KINASE"/>
    <property type="match status" value="1"/>
</dbReference>
<keyword evidence="7 10" id="KW-0418">Kinase</keyword>
<evidence type="ECO:0000256" key="3">
    <source>
        <dbReference type="ARBA" id="ARBA00017144"/>
    </source>
</evidence>
<comment type="similarity">
    <text evidence="1 10">Belongs to the thymidylate kinase family.</text>
</comment>
<keyword evidence="4 10" id="KW-0808">Transferase</keyword>
<dbReference type="InterPro" id="IPR027417">
    <property type="entry name" value="P-loop_NTPase"/>
</dbReference>
<dbReference type="Proteomes" id="UP001314796">
    <property type="component" value="Unassembled WGS sequence"/>
</dbReference>
<evidence type="ECO:0000256" key="5">
    <source>
        <dbReference type="ARBA" id="ARBA00022727"/>
    </source>
</evidence>
<dbReference type="Pfam" id="PF02223">
    <property type="entry name" value="Thymidylate_kin"/>
    <property type="match status" value="1"/>
</dbReference>
<dbReference type="EC" id="2.7.4.9" evidence="2 10"/>
<dbReference type="SUPFAM" id="SSF52540">
    <property type="entry name" value="P-loop containing nucleoside triphosphate hydrolases"/>
    <property type="match status" value="1"/>
</dbReference>
<gene>
    <name evidence="10" type="primary">tmk</name>
    <name evidence="12" type="ORF">JOC73_001251</name>
</gene>
<comment type="caution">
    <text evidence="12">The sequence shown here is derived from an EMBL/GenBank/DDBJ whole genome shotgun (WGS) entry which is preliminary data.</text>
</comment>
<dbReference type="RefSeq" id="WP_204401232.1">
    <property type="nucleotide sequence ID" value="NZ_JAFBEE010000006.1"/>
</dbReference>
<protein>
    <recommendedName>
        <fullName evidence="3 10">Thymidylate kinase</fullName>
        <ecNumber evidence="2 10">2.7.4.9</ecNumber>
    </recommendedName>
    <alternativeName>
        <fullName evidence="10">dTMP kinase</fullName>
    </alternativeName>
</protein>
<evidence type="ECO:0000256" key="7">
    <source>
        <dbReference type="ARBA" id="ARBA00022777"/>
    </source>
</evidence>